<feature type="non-terminal residue" evidence="2">
    <location>
        <position position="1"/>
    </location>
</feature>
<feature type="region of interest" description="Disordered" evidence="1">
    <location>
        <begin position="38"/>
        <end position="72"/>
    </location>
</feature>
<dbReference type="AlphaFoldDB" id="A0A8E2F9K1"/>
<feature type="compositionally biased region" description="Low complexity" evidence="1">
    <location>
        <begin position="38"/>
        <end position="51"/>
    </location>
</feature>
<dbReference type="Proteomes" id="UP000250140">
    <property type="component" value="Unassembled WGS sequence"/>
</dbReference>
<keyword evidence="3" id="KW-1185">Reference proteome</keyword>
<feature type="region of interest" description="Disordered" evidence="1">
    <location>
        <begin position="1"/>
        <end position="20"/>
    </location>
</feature>
<dbReference type="EMBL" id="KV748784">
    <property type="protein sequence ID" value="OCL13111.1"/>
    <property type="molecule type" value="Genomic_DNA"/>
</dbReference>
<proteinExistence type="predicted"/>
<evidence type="ECO:0000313" key="2">
    <source>
        <dbReference type="EMBL" id="OCL13111.1"/>
    </source>
</evidence>
<sequence>VEAEAGLVGDGGVVGSAAKLGPKEQREWLGRVDEAYFSASSSSSGSESESGFGSGSGSEDEDEGRVAAAAEDGEVRDAGELDVVDGISRRFVHDMLDHWARVTGVELQRLVYTSYRKVESDVGKKKQSDVERVAGLASSLGGGW</sequence>
<protein>
    <submittedName>
        <fullName evidence="2">Uncharacterized protein</fullName>
    </submittedName>
</protein>
<dbReference type="OrthoDB" id="10253113at2759"/>
<name>A0A8E2F9K1_9PEZI</name>
<reference evidence="2 3" key="1">
    <citation type="journal article" date="2016" name="Nat. Commun.">
        <title>Ectomycorrhizal ecology is imprinted in the genome of the dominant symbiotic fungus Cenococcum geophilum.</title>
        <authorList>
            <consortium name="DOE Joint Genome Institute"/>
            <person name="Peter M."/>
            <person name="Kohler A."/>
            <person name="Ohm R.A."/>
            <person name="Kuo A."/>
            <person name="Krutzmann J."/>
            <person name="Morin E."/>
            <person name="Arend M."/>
            <person name="Barry K.W."/>
            <person name="Binder M."/>
            <person name="Choi C."/>
            <person name="Clum A."/>
            <person name="Copeland A."/>
            <person name="Grisel N."/>
            <person name="Haridas S."/>
            <person name="Kipfer T."/>
            <person name="LaButti K."/>
            <person name="Lindquist E."/>
            <person name="Lipzen A."/>
            <person name="Maire R."/>
            <person name="Meier B."/>
            <person name="Mihaltcheva S."/>
            <person name="Molinier V."/>
            <person name="Murat C."/>
            <person name="Poggeler S."/>
            <person name="Quandt C.A."/>
            <person name="Sperisen C."/>
            <person name="Tritt A."/>
            <person name="Tisserant E."/>
            <person name="Crous P.W."/>
            <person name="Henrissat B."/>
            <person name="Nehls U."/>
            <person name="Egli S."/>
            <person name="Spatafora J.W."/>
            <person name="Grigoriev I.V."/>
            <person name="Martin F.M."/>
        </authorList>
    </citation>
    <scope>NUCLEOTIDE SEQUENCE [LARGE SCALE GENOMIC DNA]</scope>
    <source>
        <strain evidence="2 3">CBS 207.34</strain>
    </source>
</reference>
<organism evidence="2 3">
    <name type="scientific">Glonium stellatum</name>
    <dbReference type="NCBI Taxonomy" id="574774"/>
    <lineage>
        <taxon>Eukaryota</taxon>
        <taxon>Fungi</taxon>
        <taxon>Dikarya</taxon>
        <taxon>Ascomycota</taxon>
        <taxon>Pezizomycotina</taxon>
        <taxon>Dothideomycetes</taxon>
        <taxon>Pleosporomycetidae</taxon>
        <taxon>Gloniales</taxon>
        <taxon>Gloniaceae</taxon>
        <taxon>Glonium</taxon>
    </lineage>
</organism>
<evidence type="ECO:0000256" key="1">
    <source>
        <dbReference type="SAM" id="MobiDB-lite"/>
    </source>
</evidence>
<gene>
    <name evidence="2" type="ORF">AOQ84DRAFT_360051</name>
</gene>
<evidence type="ECO:0000313" key="3">
    <source>
        <dbReference type="Proteomes" id="UP000250140"/>
    </source>
</evidence>
<accession>A0A8E2F9K1</accession>